<protein>
    <submittedName>
        <fullName evidence="1">Uncharacterized protein</fullName>
    </submittedName>
</protein>
<proteinExistence type="predicted"/>
<accession>A0ACB7J735</accession>
<reference evidence="1 2" key="1">
    <citation type="journal article" date="2021" name="Appl. Environ. Microbiol.">
        <title>Genetic linkage and physical mapping for an oyster mushroom Pleurotus cornucopiae and QTL analysis for the trait cap color.</title>
        <authorList>
            <person name="Zhang Y."/>
            <person name="Gao W."/>
            <person name="Sonnenberg A."/>
            <person name="Chen Q."/>
            <person name="Zhang J."/>
            <person name="Huang C."/>
        </authorList>
    </citation>
    <scope>NUCLEOTIDE SEQUENCE [LARGE SCALE GENOMIC DNA]</scope>
    <source>
        <strain evidence="1">CCMSSC00406</strain>
    </source>
</reference>
<dbReference type="Proteomes" id="UP000824881">
    <property type="component" value="Unassembled WGS sequence"/>
</dbReference>
<name>A0ACB7J735_PLECO</name>
<evidence type="ECO:0000313" key="1">
    <source>
        <dbReference type="EMBL" id="KAG9225609.1"/>
    </source>
</evidence>
<keyword evidence="2" id="KW-1185">Reference proteome</keyword>
<organism evidence="1 2">
    <name type="scientific">Pleurotus cornucopiae</name>
    <name type="common">Cornucopia mushroom</name>
    <dbReference type="NCBI Taxonomy" id="5321"/>
    <lineage>
        <taxon>Eukaryota</taxon>
        <taxon>Fungi</taxon>
        <taxon>Dikarya</taxon>
        <taxon>Basidiomycota</taxon>
        <taxon>Agaricomycotina</taxon>
        <taxon>Agaricomycetes</taxon>
        <taxon>Agaricomycetidae</taxon>
        <taxon>Agaricales</taxon>
        <taxon>Pleurotineae</taxon>
        <taxon>Pleurotaceae</taxon>
        <taxon>Pleurotus</taxon>
    </lineage>
</organism>
<dbReference type="EMBL" id="WQMT02000002">
    <property type="protein sequence ID" value="KAG9225609.1"/>
    <property type="molecule type" value="Genomic_DNA"/>
</dbReference>
<gene>
    <name evidence="1" type="ORF">CCMSSC00406_0003112</name>
</gene>
<sequence>MGTRRDSRVSVGARQNDALVEFESFKKKFLLANKHITKLNSTLSVRIEELNAQISTLYVENLRLRASEIALAAQLKREKEKSTKVMADAEAATQNLAKHLSYLRQTLNIHAIHLPAPKEVSPPHSPPRRPVNAEPRDEALRVARLPNVPGIDEEDEPPTDDHEHAPVELPRIRTSGKVRSSTAQIPLPSITPGLPRKKPSSSMKRRESGLLMEMGGRPGSPTVGSPVPKNVELEEEAEEVRDDLLVIEEPKPLRGVTRRKQKSEEARADEDDDFRPSRRKPKDDRDLNDRKERKRKPREPEVDVVEELPNDEDAVVQGEKEKKVKSKSKARLMDVTNSPRGSVGLSLNCEDMITSTAALDSAKHRTFLAPRPASASSSSSQASHTTSSSKPTNLPPIEPPEDAHQSYLPTPRASSDPPLEEIDDADLPDEAPRANLEEAEGAVGGRERRTRKSVNYAEPKLNTKMRKPDPPPGTVPAKPAKKRTSTPAVNPEEGQETGGGSGKRKRLGDEDTTPWVQATIVVSTRKFGEDDNEDDDDDDDDFKVGSGGEEADGEFAVRRPHRGRNSASATITDGWGNVDQSRRRSHSSSKGSLVKSKRNPNEGGFLTDWEERRHSMAM</sequence>
<evidence type="ECO:0000313" key="2">
    <source>
        <dbReference type="Proteomes" id="UP000824881"/>
    </source>
</evidence>
<comment type="caution">
    <text evidence="1">The sequence shown here is derived from an EMBL/GenBank/DDBJ whole genome shotgun (WGS) entry which is preliminary data.</text>
</comment>